<dbReference type="Gene3D" id="3.10.450.50">
    <property type="match status" value="1"/>
</dbReference>
<name>A0A2N7VHX1_9BURK</name>
<proteinExistence type="predicted"/>
<sequence>MRVASSMEALYTRQIRTYLSELERGDVAAICALFTPDAQIFSPFLGWMHPAPFFAKVEAASGESRITPIDICVSTTGARRATGYFVYDWGLKDGSTVKFECVDVFEFDESGRIERMIIVYDTHPIRSTVGDKYA</sequence>
<dbReference type="EMBL" id="PNYB01000033">
    <property type="protein sequence ID" value="PMS16749.1"/>
    <property type="molecule type" value="Genomic_DNA"/>
</dbReference>
<dbReference type="InterPro" id="IPR037401">
    <property type="entry name" value="SnoaL-like"/>
</dbReference>
<gene>
    <name evidence="2" type="ORF">C0Z19_25335</name>
</gene>
<comment type="caution">
    <text evidence="2">The sequence shown here is derived from an EMBL/GenBank/DDBJ whole genome shotgun (WGS) entry which is preliminary data.</text>
</comment>
<accession>A0A2N7VHX1</accession>
<evidence type="ECO:0000259" key="1">
    <source>
        <dbReference type="Pfam" id="PF12680"/>
    </source>
</evidence>
<evidence type="ECO:0000313" key="3">
    <source>
        <dbReference type="Proteomes" id="UP000235347"/>
    </source>
</evidence>
<dbReference type="Pfam" id="PF12680">
    <property type="entry name" value="SnoaL_2"/>
    <property type="match status" value="1"/>
</dbReference>
<dbReference type="SUPFAM" id="SSF54427">
    <property type="entry name" value="NTF2-like"/>
    <property type="match status" value="1"/>
</dbReference>
<dbReference type="AlphaFoldDB" id="A0A2N7VHX1"/>
<organism evidence="2 3">
    <name type="scientific">Trinickia soli</name>
    <dbReference type="NCBI Taxonomy" id="380675"/>
    <lineage>
        <taxon>Bacteria</taxon>
        <taxon>Pseudomonadati</taxon>
        <taxon>Pseudomonadota</taxon>
        <taxon>Betaproteobacteria</taxon>
        <taxon>Burkholderiales</taxon>
        <taxon>Burkholderiaceae</taxon>
        <taxon>Trinickia</taxon>
    </lineage>
</organism>
<protein>
    <submittedName>
        <fullName evidence="2">Polyketide cyclase</fullName>
    </submittedName>
</protein>
<dbReference type="InterPro" id="IPR032710">
    <property type="entry name" value="NTF2-like_dom_sf"/>
</dbReference>
<feature type="domain" description="SnoaL-like" evidence="1">
    <location>
        <begin position="15"/>
        <end position="115"/>
    </location>
</feature>
<dbReference type="Proteomes" id="UP000235347">
    <property type="component" value="Unassembled WGS sequence"/>
</dbReference>
<evidence type="ECO:0000313" key="2">
    <source>
        <dbReference type="EMBL" id="PMS16749.1"/>
    </source>
</evidence>
<keyword evidence="3" id="KW-1185">Reference proteome</keyword>
<reference evidence="2 3" key="1">
    <citation type="submission" date="2018-01" db="EMBL/GenBank/DDBJ databases">
        <title>Whole genome analyses suggest that Burkholderia sensu lato contains two further novel genera in the rhizoxinica-symbiotica group Mycetohabitans gen. nov., and Trinickia gen. nov.: implications for the evolution of diazotrophy and nodulation in the Burkholderiaceae.</title>
        <authorList>
            <person name="Estrada-de los Santos P."/>
            <person name="Palmer M."/>
            <person name="Chavez-Ramirez B."/>
            <person name="Beukes C."/>
            <person name="Steenkamp E.T."/>
            <person name="Hirsch A.M."/>
            <person name="Manyaka P."/>
            <person name="Maluk M."/>
            <person name="Lafos M."/>
            <person name="Crook M."/>
            <person name="Gross E."/>
            <person name="Simon M.F."/>
            <person name="Bueno dos Reis Junior F."/>
            <person name="Poole P.S."/>
            <person name="Venter S.N."/>
            <person name="James E.K."/>
        </authorList>
    </citation>
    <scope>NUCLEOTIDE SEQUENCE [LARGE SCALE GENOMIC DNA]</scope>
    <source>
        <strain evidence="2 3">GP25-8</strain>
    </source>
</reference>